<dbReference type="Proteomes" id="UP001350748">
    <property type="component" value="Unassembled WGS sequence"/>
</dbReference>
<dbReference type="SUPFAM" id="SSF53800">
    <property type="entry name" value="Chelatase"/>
    <property type="match status" value="1"/>
</dbReference>
<proteinExistence type="inferred from homology"/>
<dbReference type="Pfam" id="PF00762">
    <property type="entry name" value="Ferrochelatase"/>
    <property type="match status" value="1"/>
</dbReference>
<evidence type="ECO:0000313" key="9">
    <source>
        <dbReference type="EMBL" id="MEF3366234.1"/>
    </source>
</evidence>
<feature type="binding site" evidence="7">
    <location>
        <position position="201"/>
    </location>
    <ligand>
        <name>Fe(2+)</name>
        <dbReference type="ChEBI" id="CHEBI:29033"/>
    </ligand>
</feature>
<evidence type="ECO:0000256" key="6">
    <source>
        <dbReference type="ARBA" id="ARBA00024536"/>
    </source>
</evidence>
<evidence type="ECO:0000256" key="3">
    <source>
        <dbReference type="ARBA" id="ARBA00023133"/>
    </source>
</evidence>
<dbReference type="CDD" id="cd00419">
    <property type="entry name" value="Ferrochelatase_C"/>
    <property type="match status" value="1"/>
</dbReference>
<comment type="similarity">
    <text evidence="1 7 8">Belongs to the ferrochelatase family.</text>
</comment>
<accession>A0ABU7XGF7</accession>
<name>A0ABU7XGF7_9HYPH</name>
<dbReference type="InterPro" id="IPR001015">
    <property type="entry name" value="Ferrochelatase"/>
</dbReference>
<organism evidence="9 10">
    <name type="scientific">Methylocystis borbori</name>
    <dbReference type="NCBI Taxonomy" id="3118750"/>
    <lineage>
        <taxon>Bacteria</taxon>
        <taxon>Pseudomonadati</taxon>
        <taxon>Pseudomonadota</taxon>
        <taxon>Alphaproteobacteria</taxon>
        <taxon>Hyphomicrobiales</taxon>
        <taxon>Methylocystaceae</taxon>
        <taxon>Methylocystis</taxon>
    </lineage>
</organism>
<dbReference type="PANTHER" id="PTHR11108">
    <property type="entry name" value="FERROCHELATASE"/>
    <property type="match status" value="1"/>
</dbReference>
<feature type="binding site" evidence="7">
    <location>
        <position position="282"/>
    </location>
    <ligand>
        <name>Fe(2+)</name>
        <dbReference type="ChEBI" id="CHEBI:29033"/>
    </ligand>
</feature>
<dbReference type="InterPro" id="IPR019772">
    <property type="entry name" value="Ferrochelatase_AS"/>
</dbReference>
<dbReference type="InterPro" id="IPR033644">
    <property type="entry name" value="Ferrochelatase_C"/>
</dbReference>
<protein>
    <recommendedName>
        <fullName evidence="7 8">Ferrochelatase</fullName>
        <ecNumber evidence="7 8">4.98.1.1</ecNumber>
    </recommendedName>
    <alternativeName>
        <fullName evidence="7">Heme synthase</fullName>
    </alternativeName>
    <alternativeName>
        <fullName evidence="7">Protoheme ferro-lyase</fullName>
    </alternativeName>
</protein>
<evidence type="ECO:0000313" key="10">
    <source>
        <dbReference type="Proteomes" id="UP001350748"/>
    </source>
</evidence>
<evidence type="ECO:0000256" key="1">
    <source>
        <dbReference type="ARBA" id="ARBA00007718"/>
    </source>
</evidence>
<dbReference type="InterPro" id="IPR033659">
    <property type="entry name" value="Ferrochelatase_N"/>
</dbReference>
<dbReference type="EMBL" id="JAZHYN010000014">
    <property type="protein sequence ID" value="MEF3366234.1"/>
    <property type="molecule type" value="Genomic_DNA"/>
</dbReference>
<comment type="function">
    <text evidence="7 8">Catalyzes the ferrous insertion into protoporphyrin IX.</text>
</comment>
<keyword evidence="4 7" id="KW-0456">Lyase</keyword>
<evidence type="ECO:0000256" key="8">
    <source>
        <dbReference type="RuleBase" id="RU000607"/>
    </source>
</evidence>
<dbReference type="EC" id="4.98.1.1" evidence="7 8"/>
<reference evidence="9 10" key="1">
    <citation type="submission" date="2024-02" db="EMBL/GenBank/DDBJ databases">
        <authorList>
            <person name="Grouzdev D."/>
        </authorList>
    </citation>
    <scope>NUCLEOTIDE SEQUENCE [LARGE SCALE GENOMIC DNA]</scope>
    <source>
        <strain evidence="9 10">9N</strain>
    </source>
</reference>
<keyword evidence="10" id="KW-1185">Reference proteome</keyword>
<dbReference type="PROSITE" id="PS00534">
    <property type="entry name" value="FERROCHELATASE"/>
    <property type="match status" value="1"/>
</dbReference>
<sequence>MSSRDTPVGLLVVNLGTPDAPDVASVRRYLAQFLSDRRVVDLPRALWLPILYGVILNTRPARSAKLYESIWNRETNEGPLKTITRLQAEKLGARIGSPRLIVDYALRYGSPSIEDRIETLMKRGCERIALLPLYPQYAASTTASAADAAFAALRKMRKQPALRIGASYYDDPAYIDALAASLRRQMAALDFAPEVIVASFHGLPQAQVDRGDPYRDHCEASWRLLGDALGMGPEKLRLAFQSRFGRAQWLKPYTADMVAELAQAGVKRLAIVAPGFSADCLETIEELGVEIRDLFLAKGGEKFARLACLNDSEEGVALIEALAKREVAGWM</sequence>
<dbReference type="CDD" id="cd03411">
    <property type="entry name" value="Ferrochelatase_N"/>
    <property type="match status" value="1"/>
</dbReference>
<comment type="subcellular location">
    <subcellularLocation>
        <location evidence="7 8">Cytoplasm</location>
    </subcellularLocation>
</comment>
<dbReference type="PANTHER" id="PTHR11108:SF1">
    <property type="entry name" value="FERROCHELATASE, MITOCHONDRIAL"/>
    <property type="match status" value="1"/>
</dbReference>
<keyword evidence="2 7" id="KW-0408">Iron</keyword>
<evidence type="ECO:0000256" key="7">
    <source>
        <dbReference type="HAMAP-Rule" id="MF_00323"/>
    </source>
</evidence>
<dbReference type="Gene3D" id="3.40.50.1400">
    <property type="match status" value="2"/>
</dbReference>
<evidence type="ECO:0000256" key="5">
    <source>
        <dbReference type="ARBA" id="ARBA00023244"/>
    </source>
</evidence>
<comment type="caution">
    <text evidence="9">The sequence shown here is derived from an EMBL/GenBank/DDBJ whole genome shotgun (WGS) entry which is preliminary data.</text>
</comment>
<comment type="catalytic activity">
    <reaction evidence="7 8">
        <text>heme b + 2 H(+) = protoporphyrin IX + Fe(2+)</text>
        <dbReference type="Rhea" id="RHEA:22584"/>
        <dbReference type="ChEBI" id="CHEBI:15378"/>
        <dbReference type="ChEBI" id="CHEBI:29033"/>
        <dbReference type="ChEBI" id="CHEBI:57306"/>
        <dbReference type="ChEBI" id="CHEBI:60344"/>
        <dbReference type="EC" id="4.98.1.1"/>
    </reaction>
</comment>
<keyword evidence="7 8" id="KW-0963">Cytoplasm</keyword>
<evidence type="ECO:0000256" key="4">
    <source>
        <dbReference type="ARBA" id="ARBA00023239"/>
    </source>
</evidence>
<gene>
    <name evidence="7 9" type="primary">hemH</name>
    <name evidence="9" type="ORF">V3H18_06740</name>
</gene>
<comment type="catalytic activity">
    <reaction evidence="6">
        <text>Fe-coproporphyrin III + 2 H(+) = coproporphyrin III + Fe(2+)</text>
        <dbReference type="Rhea" id="RHEA:49572"/>
        <dbReference type="ChEBI" id="CHEBI:15378"/>
        <dbReference type="ChEBI" id="CHEBI:29033"/>
        <dbReference type="ChEBI" id="CHEBI:68438"/>
        <dbReference type="ChEBI" id="CHEBI:131725"/>
        <dbReference type="EC" id="4.99.1.9"/>
    </reaction>
    <physiologicalReaction direction="right-to-left" evidence="6">
        <dbReference type="Rhea" id="RHEA:49574"/>
    </physiologicalReaction>
</comment>
<keyword evidence="5 7" id="KW-0627">Porphyrin biosynthesis</keyword>
<keyword evidence="7" id="KW-0479">Metal-binding</keyword>
<evidence type="ECO:0000256" key="2">
    <source>
        <dbReference type="ARBA" id="ARBA00023004"/>
    </source>
</evidence>
<dbReference type="NCBIfam" id="TIGR00109">
    <property type="entry name" value="hemH"/>
    <property type="match status" value="1"/>
</dbReference>
<comment type="pathway">
    <text evidence="7 8">Porphyrin-containing compound metabolism; protoheme biosynthesis; protoheme from protoporphyrin-IX: step 1/1.</text>
</comment>
<dbReference type="RefSeq" id="WP_332081217.1">
    <property type="nucleotide sequence ID" value="NZ_JAZHYN010000014.1"/>
</dbReference>
<keyword evidence="3 7" id="KW-0350">Heme biosynthesis</keyword>
<dbReference type="HAMAP" id="MF_00323">
    <property type="entry name" value="Ferrochelatase"/>
    <property type="match status" value="1"/>
</dbReference>